<dbReference type="PANTHER" id="PTHR48043:SF145">
    <property type="entry name" value="FI06409P-RELATED"/>
    <property type="match status" value="1"/>
</dbReference>
<dbReference type="PANTHER" id="PTHR48043">
    <property type="entry name" value="EG:EG0003.4 PROTEIN-RELATED"/>
    <property type="match status" value="1"/>
</dbReference>
<name>A0A8R2B6V2_ACYPI</name>
<proteinExistence type="inferred from homology"/>
<dbReference type="RefSeq" id="XP_008188903.1">
    <property type="nucleotide sequence ID" value="XM_008190681.1"/>
</dbReference>
<dbReference type="AlphaFoldDB" id="A0A8R2B6V2"/>
<dbReference type="InterPro" id="IPR002213">
    <property type="entry name" value="UDP_glucos_trans"/>
</dbReference>
<dbReference type="EnsemblMetazoa" id="XM_008186156.1">
    <property type="protein sequence ID" value="XP_008184378.1"/>
    <property type="gene ID" value="LOC103309799"/>
</dbReference>
<comment type="similarity">
    <text evidence="1">Belongs to the UDP-glycosyltransferase family.</text>
</comment>
<dbReference type="RefSeq" id="XP_008184378.1">
    <property type="nucleotide sequence ID" value="XM_008186156.1"/>
</dbReference>
<organism evidence="4 5">
    <name type="scientific">Acyrthosiphon pisum</name>
    <name type="common">Pea aphid</name>
    <dbReference type="NCBI Taxonomy" id="7029"/>
    <lineage>
        <taxon>Eukaryota</taxon>
        <taxon>Metazoa</taxon>
        <taxon>Ecdysozoa</taxon>
        <taxon>Arthropoda</taxon>
        <taxon>Hexapoda</taxon>
        <taxon>Insecta</taxon>
        <taxon>Pterygota</taxon>
        <taxon>Neoptera</taxon>
        <taxon>Paraneoptera</taxon>
        <taxon>Hemiptera</taxon>
        <taxon>Sternorrhyncha</taxon>
        <taxon>Aphidomorpha</taxon>
        <taxon>Aphidoidea</taxon>
        <taxon>Aphididae</taxon>
        <taxon>Macrosiphini</taxon>
        <taxon>Acyrthosiphon</taxon>
    </lineage>
</organism>
<dbReference type="SUPFAM" id="SSF53756">
    <property type="entry name" value="UDP-Glycosyltransferase/glycogen phosphorylase"/>
    <property type="match status" value="1"/>
</dbReference>
<accession>A0A8R2B6V2</accession>
<dbReference type="KEGG" id="api:103309799"/>
<evidence type="ECO:0008006" key="6">
    <source>
        <dbReference type="Google" id="ProtNLM"/>
    </source>
</evidence>
<evidence type="ECO:0000256" key="3">
    <source>
        <dbReference type="ARBA" id="ARBA00022679"/>
    </source>
</evidence>
<dbReference type="Proteomes" id="UP000007819">
    <property type="component" value="Chromosome A1"/>
</dbReference>
<keyword evidence="2" id="KW-0328">Glycosyltransferase</keyword>
<dbReference type="KEGG" id="api:103311115"/>
<keyword evidence="3" id="KW-0808">Transferase</keyword>
<dbReference type="Pfam" id="PF00201">
    <property type="entry name" value="UDPGT"/>
    <property type="match status" value="1"/>
</dbReference>
<dbReference type="InterPro" id="IPR050271">
    <property type="entry name" value="UDP-glycosyltransferase"/>
</dbReference>
<protein>
    <recommendedName>
        <fullName evidence="6">Glucuronosyltransferase</fullName>
    </recommendedName>
</protein>
<dbReference type="EnsemblMetazoa" id="XM_008190681.1">
    <property type="protein sequence ID" value="XP_008188903.1"/>
    <property type="gene ID" value="LOC103311115"/>
</dbReference>
<keyword evidence="5" id="KW-1185">Reference proteome</keyword>
<dbReference type="GeneID" id="103309799"/>
<evidence type="ECO:0000313" key="5">
    <source>
        <dbReference type="Proteomes" id="UP000007819"/>
    </source>
</evidence>
<evidence type="ECO:0000313" key="4">
    <source>
        <dbReference type="EnsemblMetazoa" id="XP_008184378.1"/>
    </source>
</evidence>
<evidence type="ECO:0000256" key="1">
    <source>
        <dbReference type="ARBA" id="ARBA00009995"/>
    </source>
</evidence>
<dbReference type="OrthoDB" id="6605667at2759"/>
<reference evidence="5" key="1">
    <citation type="submission" date="2010-06" db="EMBL/GenBank/DDBJ databases">
        <authorList>
            <person name="Jiang H."/>
            <person name="Abraham K."/>
            <person name="Ali S."/>
            <person name="Alsbrooks S.L."/>
            <person name="Anim B.N."/>
            <person name="Anosike U.S."/>
            <person name="Attaway T."/>
            <person name="Bandaranaike D.P."/>
            <person name="Battles P.K."/>
            <person name="Bell S.N."/>
            <person name="Bell A.V."/>
            <person name="Beltran B."/>
            <person name="Bickham C."/>
            <person name="Bustamante Y."/>
            <person name="Caleb T."/>
            <person name="Canada A."/>
            <person name="Cardenas V."/>
            <person name="Carter K."/>
            <person name="Chacko J."/>
            <person name="Chandrabose M.N."/>
            <person name="Chavez D."/>
            <person name="Chavez A."/>
            <person name="Chen L."/>
            <person name="Chu H.-S."/>
            <person name="Claassen K.J."/>
            <person name="Cockrell R."/>
            <person name="Collins M."/>
            <person name="Cooper J.A."/>
            <person name="Cree A."/>
            <person name="Curry S.M."/>
            <person name="Da Y."/>
            <person name="Dao M.D."/>
            <person name="Das B."/>
            <person name="Davila M.-L."/>
            <person name="Davy-Carroll L."/>
            <person name="Denson S."/>
            <person name="Dinh H."/>
            <person name="Ebong V.E."/>
            <person name="Edwards J.R."/>
            <person name="Egan A."/>
            <person name="El-Daye J."/>
            <person name="Escobedo L."/>
            <person name="Fernandez S."/>
            <person name="Fernando P.R."/>
            <person name="Flagg N."/>
            <person name="Forbes L.D."/>
            <person name="Fowler R.G."/>
            <person name="Fu Q."/>
            <person name="Gabisi R.A."/>
            <person name="Ganer J."/>
            <person name="Garbino Pronczuk A."/>
            <person name="Garcia R.M."/>
            <person name="Garner T."/>
            <person name="Garrett T.E."/>
            <person name="Gonzalez D.A."/>
            <person name="Hamid H."/>
            <person name="Hawkins E.S."/>
            <person name="Hirani K."/>
            <person name="Hogues M.E."/>
            <person name="Hollins B."/>
            <person name="Hsiao C.-H."/>
            <person name="Jabil R."/>
            <person name="James M.L."/>
            <person name="Jhangiani S.N."/>
            <person name="Johnson B."/>
            <person name="Johnson Q."/>
            <person name="Joshi V."/>
            <person name="Kalu J.B."/>
            <person name="Kam C."/>
            <person name="Kashfia A."/>
            <person name="Keebler J."/>
            <person name="Kisamo H."/>
            <person name="Kovar C.L."/>
            <person name="Lago L.A."/>
            <person name="Lai C.-Y."/>
            <person name="Laidlaw J."/>
            <person name="Lara F."/>
            <person name="Le T.-K."/>
            <person name="Lee S.L."/>
            <person name="Legall F.H."/>
            <person name="Lemon S.J."/>
            <person name="Lewis L.R."/>
            <person name="Li B."/>
            <person name="Liu Y."/>
            <person name="Liu Y.-S."/>
            <person name="Lopez J."/>
            <person name="Lozado R.J."/>
            <person name="Lu J."/>
            <person name="Madu R.C."/>
            <person name="Maheshwari M."/>
            <person name="Maheshwari R."/>
            <person name="Malloy K."/>
            <person name="Martinez E."/>
            <person name="Mathew T."/>
            <person name="Mercado I.C."/>
            <person name="Mercado C."/>
            <person name="Meyer B."/>
            <person name="Montgomery K."/>
            <person name="Morgan M.B."/>
            <person name="Munidasa M."/>
            <person name="Nazareth L.V."/>
            <person name="Nelson J."/>
            <person name="Ng B.M."/>
            <person name="Nguyen N.B."/>
            <person name="Nguyen P.Q."/>
            <person name="Nguyen T."/>
            <person name="Obregon M."/>
            <person name="Okwuonu G.O."/>
            <person name="Onwere C.G."/>
            <person name="Orozco G."/>
            <person name="Parra A."/>
            <person name="Patel S."/>
            <person name="Patil S."/>
            <person name="Perez A."/>
            <person name="Perez Y."/>
            <person name="Pham C."/>
            <person name="Primus E.L."/>
            <person name="Pu L.-L."/>
            <person name="Puazo M."/>
            <person name="Qin X."/>
            <person name="Quiroz J.B."/>
            <person name="Reese J."/>
            <person name="Richards S."/>
            <person name="Rives C.M."/>
            <person name="Robberts R."/>
            <person name="Ruiz S.J."/>
            <person name="Ruiz M.J."/>
            <person name="Santibanez J."/>
            <person name="Schneider B.W."/>
            <person name="Sisson I."/>
            <person name="Smith M."/>
            <person name="Sodergren E."/>
            <person name="Song X.-Z."/>
            <person name="Song B.B."/>
            <person name="Summersgill H."/>
            <person name="Thelus R."/>
            <person name="Thornton R.D."/>
            <person name="Trejos Z.Y."/>
            <person name="Usmani K."/>
            <person name="Vattathil S."/>
            <person name="Villasana D."/>
            <person name="Walker D.L."/>
            <person name="Wang S."/>
            <person name="Wang K."/>
            <person name="White C.S."/>
            <person name="Williams A.C."/>
            <person name="Williamson J."/>
            <person name="Wilson K."/>
            <person name="Woghiren I.O."/>
            <person name="Woodworth J.R."/>
            <person name="Worley K.C."/>
            <person name="Wright R.A."/>
            <person name="Wu W."/>
            <person name="Young L."/>
            <person name="Zhang L."/>
            <person name="Zhang J."/>
            <person name="Zhu Y."/>
            <person name="Muzny D.M."/>
            <person name="Weinstock G."/>
            <person name="Gibbs R.A."/>
        </authorList>
    </citation>
    <scope>NUCLEOTIDE SEQUENCE [LARGE SCALE GENOMIC DNA]</scope>
    <source>
        <strain evidence="5">LSR1</strain>
    </source>
</reference>
<evidence type="ECO:0000256" key="2">
    <source>
        <dbReference type="ARBA" id="ARBA00022676"/>
    </source>
</evidence>
<dbReference type="GO" id="GO:0008194">
    <property type="term" value="F:UDP-glycosyltransferase activity"/>
    <property type="evidence" value="ECO:0007669"/>
    <property type="project" value="InterPro"/>
</dbReference>
<dbReference type="GeneID" id="103311115"/>
<reference evidence="4" key="2">
    <citation type="submission" date="2022-06" db="UniProtKB">
        <authorList>
            <consortium name="EnsemblMetazoa"/>
        </authorList>
    </citation>
    <scope>IDENTIFICATION</scope>
</reference>
<sequence length="209" mass="23749">MYDVDDDIRYKVIRGKYNEDFDLIIMEPLSVNCMSYLSSTLNLPIIYDVIPSPTITYAEHTFTGHISNSAVVSNLLAQRAVPKTFVQRVANTALLAYSMLITVYDEWMLRSTDQRPYDLSPKVYPSRIFQNSHYIIESSRPVLPNIVDVGGIHLKPPKSISQPHGVIYFTFGSIIQLSSLPEHNIESFKEAIANVPQKVLMFYGNMKVK</sequence>